<dbReference type="SUPFAM" id="SSF57567">
    <property type="entry name" value="Serine protease inhibitors"/>
    <property type="match status" value="1"/>
</dbReference>
<feature type="domain" description="TIL" evidence="2">
    <location>
        <begin position="36"/>
        <end position="94"/>
    </location>
</feature>
<evidence type="ECO:0000313" key="4">
    <source>
        <dbReference type="Proteomes" id="UP000728032"/>
    </source>
</evidence>
<name>A0A7R9M8I2_9ACAR</name>
<feature type="signal peptide" evidence="1">
    <location>
        <begin position="1"/>
        <end position="19"/>
    </location>
</feature>
<evidence type="ECO:0000259" key="2">
    <source>
        <dbReference type="Pfam" id="PF01826"/>
    </source>
</evidence>
<dbReference type="Proteomes" id="UP000728032">
    <property type="component" value="Unassembled WGS sequence"/>
</dbReference>
<evidence type="ECO:0000256" key="1">
    <source>
        <dbReference type="SAM" id="SignalP"/>
    </source>
</evidence>
<dbReference type="OrthoDB" id="5945029at2759"/>
<proteinExistence type="predicted"/>
<sequence length="115" mass="12882">MKLIILIICLFLSFSTLNTQEIAPNVPQMPQINTDCGQNSSFKRCLTRCPVTCSNYSNPPKGCVKNCAIGCECHEGFIKVDKGPYSQCVRPFECALYRKKPTTFAKNVLERKNNA</sequence>
<accession>A0A7R9M8I2</accession>
<dbReference type="InterPro" id="IPR036084">
    <property type="entry name" value="Ser_inhib-like_sf"/>
</dbReference>
<keyword evidence="1" id="KW-0732">Signal</keyword>
<dbReference type="EMBL" id="OC922796">
    <property type="protein sequence ID" value="CAD7654432.1"/>
    <property type="molecule type" value="Genomic_DNA"/>
</dbReference>
<organism evidence="3">
    <name type="scientific">Oppiella nova</name>
    <dbReference type="NCBI Taxonomy" id="334625"/>
    <lineage>
        <taxon>Eukaryota</taxon>
        <taxon>Metazoa</taxon>
        <taxon>Ecdysozoa</taxon>
        <taxon>Arthropoda</taxon>
        <taxon>Chelicerata</taxon>
        <taxon>Arachnida</taxon>
        <taxon>Acari</taxon>
        <taxon>Acariformes</taxon>
        <taxon>Sarcoptiformes</taxon>
        <taxon>Oribatida</taxon>
        <taxon>Brachypylina</taxon>
        <taxon>Oppioidea</taxon>
        <taxon>Oppiidae</taxon>
        <taxon>Oppiella</taxon>
    </lineage>
</organism>
<dbReference type="AlphaFoldDB" id="A0A7R9M8I2"/>
<evidence type="ECO:0000313" key="3">
    <source>
        <dbReference type="EMBL" id="CAD7654432.1"/>
    </source>
</evidence>
<gene>
    <name evidence="3" type="ORF">ONB1V03_LOCUS11079</name>
</gene>
<protein>
    <recommendedName>
        <fullName evidence="2">TIL domain-containing protein</fullName>
    </recommendedName>
</protein>
<dbReference type="EMBL" id="CAJPVJ010007971">
    <property type="protein sequence ID" value="CAG2171619.1"/>
    <property type="molecule type" value="Genomic_DNA"/>
</dbReference>
<dbReference type="Gene3D" id="2.10.25.10">
    <property type="entry name" value="Laminin"/>
    <property type="match status" value="1"/>
</dbReference>
<feature type="chain" id="PRO_5035592721" description="TIL domain-containing protein" evidence="1">
    <location>
        <begin position="20"/>
        <end position="115"/>
    </location>
</feature>
<dbReference type="InterPro" id="IPR002919">
    <property type="entry name" value="TIL_dom"/>
</dbReference>
<dbReference type="Pfam" id="PF01826">
    <property type="entry name" value="TIL"/>
    <property type="match status" value="1"/>
</dbReference>
<reference evidence="3" key="1">
    <citation type="submission" date="2020-11" db="EMBL/GenBank/DDBJ databases">
        <authorList>
            <person name="Tran Van P."/>
        </authorList>
    </citation>
    <scope>NUCLEOTIDE SEQUENCE</scope>
</reference>
<keyword evidence="4" id="KW-1185">Reference proteome</keyword>
<dbReference type="CDD" id="cd19941">
    <property type="entry name" value="TIL"/>
    <property type="match status" value="1"/>
</dbReference>